<protein>
    <submittedName>
        <fullName evidence="3">Transmembrane protein 139</fullName>
    </submittedName>
</protein>
<gene>
    <name evidence="3" type="primary">TMEM139</name>
</gene>
<name>A0ABM0J3K9_ECHTE</name>
<dbReference type="InterPro" id="IPR038805">
    <property type="entry name" value="TMEM139"/>
</dbReference>
<evidence type="ECO:0000313" key="2">
    <source>
        <dbReference type="Proteomes" id="UP000694863"/>
    </source>
</evidence>
<dbReference type="GeneID" id="101643868"/>
<keyword evidence="1 3" id="KW-0812">Transmembrane</keyword>
<keyword evidence="1" id="KW-1133">Transmembrane helix</keyword>
<evidence type="ECO:0000313" key="3">
    <source>
        <dbReference type="RefSeq" id="XP_004714053.2"/>
    </source>
</evidence>
<proteinExistence type="predicted"/>
<evidence type="ECO:0000256" key="1">
    <source>
        <dbReference type="SAM" id="Phobius"/>
    </source>
</evidence>
<dbReference type="PANTHER" id="PTHR36294:SF1">
    <property type="entry name" value="TRANSMEMBRANE PROTEIN 139"/>
    <property type="match status" value="1"/>
</dbReference>
<keyword evidence="2" id="KW-1185">Reference proteome</keyword>
<dbReference type="Proteomes" id="UP000694863">
    <property type="component" value="Unplaced"/>
</dbReference>
<keyword evidence="1" id="KW-0472">Membrane</keyword>
<reference evidence="3" key="1">
    <citation type="submission" date="2025-08" db="UniProtKB">
        <authorList>
            <consortium name="RefSeq"/>
        </authorList>
    </citation>
    <scope>IDENTIFICATION</scope>
</reference>
<feature type="transmembrane region" description="Helical" evidence="1">
    <location>
        <begin position="34"/>
        <end position="52"/>
    </location>
</feature>
<organism evidence="2 3">
    <name type="scientific">Echinops telfairi</name>
    <name type="common">Lesser hedgehog tenrec</name>
    <dbReference type="NCBI Taxonomy" id="9371"/>
    <lineage>
        <taxon>Eukaryota</taxon>
        <taxon>Metazoa</taxon>
        <taxon>Chordata</taxon>
        <taxon>Craniata</taxon>
        <taxon>Vertebrata</taxon>
        <taxon>Euteleostomi</taxon>
        <taxon>Mammalia</taxon>
        <taxon>Eutheria</taxon>
        <taxon>Afrotheria</taxon>
        <taxon>Tenrecidae</taxon>
        <taxon>Tenrecinae</taxon>
        <taxon>Echinops</taxon>
    </lineage>
</organism>
<dbReference type="PANTHER" id="PTHR36294">
    <property type="entry name" value="TRANSMEMBRANE PROTEIN 139"/>
    <property type="match status" value="1"/>
</dbReference>
<sequence length="224" mass="23418">MAEGLCPDMVGGPDPSGAGAMVPGQQWGHLKKPLFILGGTFSLLGLALLGIWPAAAPGVAYFLLVLGGFCAFAYLGACVLEQGPRSAQAGSPGSSVSMWDNEAFEVPVYQAAVALGPPYRPQERENPPSYSSVYPLGLNVGETSHPEALQRVGLARRGGSEGSLRRAPACLRLRGARTVSTDPDLQSLGMAPKLEPLTPPPAYEVSLGHLDDDSVFYEDNGTVP</sequence>
<accession>A0ABM0J3K9</accession>
<dbReference type="RefSeq" id="XP_004714053.2">
    <property type="nucleotide sequence ID" value="XM_004713996.2"/>
</dbReference>
<feature type="transmembrane region" description="Helical" evidence="1">
    <location>
        <begin position="58"/>
        <end position="80"/>
    </location>
</feature>